<protein>
    <recommendedName>
        <fullName evidence="2">4Fe-4S ferredoxin-type domain-containing protein</fullName>
    </recommendedName>
</protein>
<dbReference type="AlphaFoldDB" id="A0A0F9SS95"/>
<dbReference type="EMBL" id="LAZR01000375">
    <property type="protein sequence ID" value="KKN71840.1"/>
    <property type="molecule type" value="Genomic_DNA"/>
</dbReference>
<proteinExistence type="predicted"/>
<comment type="caution">
    <text evidence="1">The sequence shown here is derived from an EMBL/GenBank/DDBJ whole genome shotgun (WGS) entry which is preliminary data.</text>
</comment>
<organism evidence="1">
    <name type="scientific">marine sediment metagenome</name>
    <dbReference type="NCBI Taxonomy" id="412755"/>
    <lineage>
        <taxon>unclassified sequences</taxon>
        <taxon>metagenomes</taxon>
        <taxon>ecological metagenomes</taxon>
    </lineage>
</organism>
<sequence length="117" mass="12919">MKIKPCVQCGECCKSGVSCIFGQILFDITEDDPTSCPALEYEKGLYWCGLIRNPIKWFAPLVGDVGWKCEAMADITRIYIGIGAGCCMSPSKEEIIIKMKERFAIRKKPFSVGTGSP</sequence>
<reference evidence="1" key="1">
    <citation type="journal article" date="2015" name="Nature">
        <title>Complex archaea that bridge the gap between prokaryotes and eukaryotes.</title>
        <authorList>
            <person name="Spang A."/>
            <person name="Saw J.H."/>
            <person name="Jorgensen S.L."/>
            <person name="Zaremba-Niedzwiedzka K."/>
            <person name="Martijn J."/>
            <person name="Lind A.E."/>
            <person name="van Eijk R."/>
            <person name="Schleper C."/>
            <person name="Guy L."/>
            <person name="Ettema T.J."/>
        </authorList>
    </citation>
    <scope>NUCLEOTIDE SEQUENCE</scope>
</reference>
<evidence type="ECO:0000313" key="1">
    <source>
        <dbReference type="EMBL" id="KKN71840.1"/>
    </source>
</evidence>
<evidence type="ECO:0008006" key="2">
    <source>
        <dbReference type="Google" id="ProtNLM"/>
    </source>
</evidence>
<name>A0A0F9SS95_9ZZZZ</name>
<gene>
    <name evidence="1" type="ORF">LCGC14_0416940</name>
</gene>
<accession>A0A0F9SS95</accession>